<dbReference type="InParanoid" id="A0A0C2WK28"/>
<proteinExistence type="predicted"/>
<organism evidence="1 2">
    <name type="scientific">Amanita muscaria (strain Koide BX008)</name>
    <dbReference type="NCBI Taxonomy" id="946122"/>
    <lineage>
        <taxon>Eukaryota</taxon>
        <taxon>Fungi</taxon>
        <taxon>Dikarya</taxon>
        <taxon>Basidiomycota</taxon>
        <taxon>Agaricomycotina</taxon>
        <taxon>Agaricomycetes</taxon>
        <taxon>Agaricomycetidae</taxon>
        <taxon>Agaricales</taxon>
        <taxon>Pluteineae</taxon>
        <taxon>Amanitaceae</taxon>
        <taxon>Amanita</taxon>
    </lineage>
</organism>
<sequence length="114" mass="12777">MNESRRLSAEQLKANIVLPPTSTSSAALRLPPHLVSAFFPATRPKQAFGELVGKQVSYRDPKNGKIRECTVTDHTISYLRGTSYLITDGNGWDEEVNEDEMRDMLDDKPVQQSL</sequence>
<evidence type="ECO:0000313" key="1">
    <source>
        <dbReference type="EMBL" id="KIL57021.1"/>
    </source>
</evidence>
<protein>
    <submittedName>
        <fullName evidence="1">Uncharacterized protein</fullName>
    </submittedName>
</protein>
<name>A0A0C2WK28_AMAMK</name>
<dbReference type="Proteomes" id="UP000054549">
    <property type="component" value="Unassembled WGS sequence"/>
</dbReference>
<gene>
    <name evidence="1" type="ORF">M378DRAFT_172219</name>
</gene>
<dbReference type="HOGENOM" id="CLU_2120478_0_0_1"/>
<dbReference type="EMBL" id="KN818387">
    <property type="protein sequence ID" value="KIL57021.1"/>
    <property type="molecule type" value="Genomic_DNA"/>
</dbReference>
<dbReference type="AlphaFoldDB" id="A0A0C2WK28"/>
<reference evidence="1 2" key="1">
    <citation type="submission" date="2014-04" db="EMBL/GenBank/DDBJ databases">
        <title>Evolutionary Origins and Diversification of the Mycorrhizal Mutualists.</title>
        <authorList>
            <consortium name="DOE Joint Genome Institute"/>
            <consortium name="Mycorrhizal Genomics Consortium"/>
            <person name="Kohler A."/>
            <person name="Kuo A."/>
            <person name="Nagy L.G."/>
            <person name="Floudas D."/>
            <person name="Copeland A."/>
            <person name="Barry K.W."/>
            <person name="Cichocki N."/>
            <person name="Veneault-Fourrey C."/>
            <person name="LaButti K."/>
            <person name="Lindquist E.A."/>
            <person name="Lipzen A."/>
            <person name="Lundell T."/>
            <person name="Morin E."/>
            <person name="Murat C."/>
            <person name="Riley R."/>
            <person name="Ohm R."/>
            <person name="Sun H."/>
            <person name="Tunlid A."/>
            <person name="Henrissat B."/>
            <person name="Grigoriev I.V."/>
            <person name="Hibbett D.S."/>
            <person name="Martin F."/>
        </authorList>
    </citation>
    <scope>NUCLEOTIDE SEQUENCE [LARGE SCALE GENOMIC DNA]</scope>
    <source>
        <strain evidence="1 2">Koide BX008</strain>
    </source>
</reference>
<accession>A0A0C2WK28</accession>
<keyword evidence="2" id="KW-1185">Reference proteome</keyword>
<evidence type="ECO:0000313" key="2">
    <source>
        <dbReference type="Proteomes" id="UP000054549"/>
    </source>
</evidence>
<dbReference type="OrthoDB" id="2684181at2759"/>